<dbReference type="EMBL" id="LT607410">
    <property type="protein sequence ID" value="SCF12195.1"/>
    <property type="molecule type" value="Genomic_DNA"/>
</dbReference>
<gene>
    <name evidence="2" type="ORF">GA0074696_2859</name>
</gene>
<reference evidence="2 3" key="1">
    <citation type="submission" date="2016-06" db="EMBL/GenBank/DDBJ databases">
        <authorList>
            <person name="Kjaerup R.B."/>
            <person name="Dalgaard T.S."/>
            <person name="Juul-Madsen H.R."/>
        </authorList>
    </citation>
    <scope>NUCLEOTIDE SEQUENCE [LARGE SCALE GENOMIC DNA]</scope>
    <source>
        <strain evidence="2 3">DSM 43821</strain>
    </source>
</reference>
<dbReference type="Proteomes" id="UP000198228">
    <property type="component" value="Chromosome I"/>
</dbReference>
<protein>
    <recommendedName>
        <fullName evidence="4">Flavin reductase</fullName>
    </recommendedName>
</protein>
<feature type="region of interest" description="Disordered" evidence="1">
    <location>
        <begin position="1"/>
        <end position="26"/>
    </location>
</feature>
<dbReference type="AlphaFoldDB" id="A0A1C4XUP7"/>
<evidence type="ECO:0000313" key="2">
    <source>
        <dbReference type="EMBL" id="SCF12195.1"/>
    </source>
</evidence>
<evidence type="ECO:0008006" key="4">
    <source>
        <dbReference type="Google" id="ProtNLM"/>
    </source>
</evidence>
<evidence type="ECO:0000313" key="3">
    <source>
        <dbReference type="Proteomes" id="UP000198228"/>
    </source>
</evidence>
<sequence length="91" mass="10804">MSENRSQQHRDRRPMPDPHEPVSPSWQCRDCGREWPCPSRRQILLDEYRQQSTNLRVYLATCLTSATQDLTANPADLRDRFLGWVPHRVWS</sequence>
<organism evidence="2 3">
    <name type="scientific">Micromonospora purpureochromogenes</name>
    <dbReference type="NCBI Taxonomy" id="47872"/>
    <lineage>
        <taxon>Bacteria</taxon>
        <taxon>Bacillati</taxon>
        <taxon>Actinomycetota</taxon>
        <taxon>Actinomycetes</taxon>
        <taxon>Micromonosporales</taxon>
        <taxon>Micromonosporaceae</taxon>
        <taxon>Micromonospora</taxon>
    </lineage>
</organism>
<proteinExistence type="predicted"/>
<feature type="compositionally biased region" description="Basic and acidic residues" evidence="1">
    <location>
        <begin position="1"/>
        <end position="20"/>
    </location>
</feature>
<evidence type="ECO:0000256" key="1">
    <source>
        <dbReference type="SAM" id="MobiDB-lite"/>
    </source>
</evidence>
<accession>A0A1C4XUP7</accession>
<name>A0A1C4XUP7_9ACTN</name>